<comment type="function">
    <text evidence="9">Plays an essential role in type IV pili and type II pseudopili formation by proteolytically removing the leader sequence from substrate proteins and subsequently monomethylating the alpha-amino group of the newly exposed N-terminal phenylalanine.</text>
</comment>
<protein>
    <recommendedName>
        <fullName evidence="9">Prepilin leader peptidase/N-methyltransferase</fullName>
        <ecNumber evidence="9">2.1.1.-</ecNumber>
        <ecNumber evidence="9">3.4.23.43</ecNumber>
    </recommendedName>
</protein>
<comment type="subcellular location">
    <subcellularLocation>
        <location evidence="1">Cell inner membrane</location>
        <topology evidence="1">Multi-pass membrane protein</topology>
    </subcellularLocation>
    <subcellularLocation>
        <location evidence="9">Cell membrane</location>
        <topology evidence="9">Multi-pass membrane protein</topology>
    </subcellularLocation>
</comment>
<keyword evidence="5 9" id="KW-0812">Transmembrane</keyword>
<evidence type="ECO:0000313" key="14">
    <source>
        <dbReference type="Proteomes" id="UP000696931"/>
    </source>
</evidence>
<evidence type="ECO:0000256" key="7">
    <source>
        <dbReference type="ARBA" id="ARBA00023136"/>
    </source>
</evidence>
<keyword evidence="9" id="KW-0511">Multifunctional enzyme</keyword>
<dbReference type="EC" id="3.4.23.43" evidence="9"/>
<dbReference type="AlphaFoldDB" id="A0A933SAU8"/>
<proteinExistence type="inferred from homology"/>
<dbReference type="InterPro" id="IPR010627">
    <property type="entry name" value="Prepilin_pept_A24_N"/>
</dbReference>
<keyword evidence="9" id="KW-0808">Transferase</keyword>
<evidence type="ECO:0000256" key="5">
    <source>
        <dbReference type="ARBA" id="ARBA00022692"/>
    </source>
</evidence>
<dbReference type="Pfam" id="PF01478">
    <property type="entry name" value="Peptidase_A24"/>
    <property type="match status" value="1"/>
</dbReference>
<dbReference type="InterPro" id="IPR000045">
    <property type="entry name" value="Prepilin_IV_endopep_pep"/>
</dbReference>
<dbReference type="PANTHER" id="PTHR30487:SF0">
    <property type="entry name" value="PREPILIN LEADER PEPTIDASE_N-METHYLTRANSFERASE-RELATED"/>
    <property type="match status" value="1"/>
</dbReference>
<feature type="transmembrane region" description="Helical" evidence="10">
    <location>
        <begin position="6"/>
        <end position="27"/>
    </location>
</feature>
<feature type="transmembrane region" description="Helical" evidence="10">
    <location>
        <begin position="124"/>
        <end position="142"/>
    </location>
</feature>
<dbReference type="PRINTS" id="PR00864">
    <property type="entry name" value="PREPILNPTASE"/>
</dbReference>
<evidence type="ECO:0000256" key="9">
    <source>
        <dbReference type="RuleBase" id="RU003794"/>
    </source>
</evidence>
<name>A0A933SAU8_UNCEI</name>
<dbReference type="Gene3D" id="1.20.120.1220">
    <property type="match status" value="1"/>
</dbReference>
<feature type="transmembrane region" description="Helical" evidence="10">
    <location>
        <begin position="98"/>
        <end position="118"/>
    </location>
</feature>
<dbReference type="InterPro" id="IPR014032">
    <property type="entry name" value="Peptidase_A24A_bac"/>
</dbReference>
<dbReference type="GO" id="GO:0004190">
    <property type="term" value="F:aspartic-type endopeptidase activity"/>
    <property type="evidence" value="ECO:0007669"/>
    <property type="project" value="UniProtKB-EC"/>
</dbReference>
<evidence type="ECO:0000313" key="13">
    <source>
        <dbReference type="EMBL" id="MBI5168051.1"/>
    </source>
</evidence>
<evidence type="ECO:0000256" key="8">
    <source>
        <dbReference type="RuleBase" id="RU003793"/>
    </source>
</evidence>
<feature type="domain" description="Prepilin type IV endopeptidase peptidase" evidence="11">
    <location>
        <begin position="110"/>
        <end position="212"/>
    </location>
</feature>
<dbReference type="Pfam" id="PF06750">
    <property type="entry name" value="A24_N_bact"/>
    <property type="match status" value="1"/>
</dbReference>
<dbReference type="GO" id="GO:0008168">
    <property type="term" value="F:methyltransferase activity"/>
    <property type="evidence" value="ECO:0007669"/>
    <property type="project" value="UniProtKB-KW"/>
</dbReference>
<feature type="transmembrane region" description="Helical" evidence="10">
    <location>
        <begin position="154"/>
        <end position="171"/>
    </location>
</feature>
<keyword evidence="6 10" id="KW-1133">Transmembrane helix</keyword>
<keyword evidence="4" id="KW-0997">Cell inner membrane</keyword>
<dbReference type="PANTHER" id="PTHR30487">
    <property type="entry name" value="TYPE 4 PREPILIN-LIKE PROTEINS LEADER PEPTIDE-PROCESSING ENZYME"/>
    <property type="match status" value="1"/>
</dbReference>
<evidence type="ECO:0000256" key="1">
    <source>
        <dbReference type="ARBA" id="ARBA00004429"/>
    </source>
</evidence>
<feature type="transmembrane region" description="Helical" evidence="10">
    <location>
        <begin position="191"/>
        <end position="214"/>
    </location>
</feature>
<dbReference type="GO" id="GO:0005886">
    <property type="term" value="C:plasma membrane"/>
    <property type="evidence" value="ECO:0007669"/>
    <property type="project" value="UniProtKB-SubCell"/>
</dbReference>
<feature type="domain" description="Prepilin peptidase A24 N-terminal" evidence="12">
    <location>
        <begin position="13"/>
        <end position="94"/>
    </location>
</feature>
<keyword evidence="7 10" id="KW-0472">Membrane</keyword>
<dbReference type="EC" id="2.1.1.-" evidence="9"/>
<comment type="caution">
    <text evidence="13">The sequence shown here is derived from an EMBL/GenBank/DDBJ whole genome shotgun (WGS) entry which is preliminary data.</text>
</comment>
<comment type="catalytic activity">
    <reaction evidence="9">
        <text>Typically cleaves a -Gly-|-Phe- bond to release an N-terminal, basic peptide of 5-8 residues from type IV prepilin, and then N-methylates the new N-terminal amino group, the methyl donor being S-adenosyl-L-methionine.</text>
        <dbReference type="EC" id="3.4.23.43"/>
    </reaction>
</comment>
<keyword evidence="9" id="KW-0378">Hydrolase</keyword>
<keyword evidence="9" id="KW-0645">Protease</keyword>
<dbReference type="GO" id="GO:0032259">
    <property type="term" value="P:methylation"/>
    <property type="evidence" value="ECO:0007669"/>
    <property type="project" value="UniProtKB-KW"/>
</dbReference>
<evidence type="ECO:0000256" key="10">
    <source>
        <dbReference type="SAM" id="Phobius"/>
    </source>
</evidence>
<comment type="similarity">
    <text evidence="2 8">Belongs to the peptidase A24 family.</text>
</comment>
<evidence type="ECO:0000256" key="3">
    <source>
        <dbReference type="ARBA" id="ARBA00022475"/>
    </source>
</evidence>
<evidence type="ECO:0000256" key="6">
    <source>
        <dbReference type="ARBA" id="ARBA00022989"/>
    </source>
</evidence>
<evidence type="ECO:0000256" key="2">
    <source>
        <dbReference type="ARBA" id="ARBA00005801"/>
    </source>
</evidence>
<accession>A0A933SAU8</accession>
<dbReference type="GO" id="GO:0006465">
    <property type="term" value="P:signal peptide processing"/>
    <property type="evidence" value="ECO:0007669"/>
    <property type="project" value="TreeGrafter"/>
</dbReference>
<organism evidence="13 14">
    <name type="scientific">Eiseniibacteriota bacterium</name>
    <dbReference type="NCBI Taxonomy" id="2212470"/>
    <lineage>
        <taxon>Bacteria</taxon>
        <taxon>Candidatus Eiseniibacteriota</taxon>
    </lineage>
</organism>
<feature type="transmembrane region" description="Helical" evidence="10">
    <location>
        <begin position="226"/>
        <end position="244"/>
    </location>
</feature>
<keyword evidence="9" id="KW-0489">Methyltransferase</keyword>
<dbReference type="InterPro" id="IPR050882">
    <property type="entry name" value="Prepilin_peptidase/N-MTase"/>
</dbReference>
<sequence>MTPELFIGIVVTLLGLVMGSAVTALSWRVPRGQSWVHGRSKCSGCGHVLGPFDLVPVLSWAFAGGKCRHCKTPVSARYPLIELICGAWALLSWAKIGLVPAWGFLALWGFLLVALLWIDLDFQLLPDVLTLPGTLIGVGYALTGPGARHARWGMLVGAGLLWLVAEVYFRIRKMDGMGGGDVKLAAMFGAVLGPELALLTIFLAAFAGTAVAVVMMARGKAGMQTALPFGVFLAPAAMVAFLWGDGWLGAYFSLLRP</sequence>
<gene>
    <name evidence="13" type="ORF">HZA61_01045</name>
</gene>
<keyword evidence="3" id="KW-1003">Cell membrane</keyword>
<evidence type="ECO:0000259" key="11">
    <source>
        <dbReference type="Pfam" id="PF01478"/>
    </source>
</evidence>
<dbReference type="Proteomes" id="UP000696931">
    <property type="component" value="Unassembled WGS sequence"/>
</dbReference>
<reference evidence="13" key="1">
    <citation type="submission" date="2020-07" db="EMBL/GenBank/DDBJ databases">
        <title>Huge and variable diversity of episymbiotic CPR bacteria and DPANN archaea in groundwater ecosystems.</title>
        <authorList>
            <person name="He C.Y."/>
            <person name="Keren R."/>
            <person name="Whittaker M."/>
            <person name="Farag I.F."/>
            <person name="Doudna J."/>
            <person name="Cate J.H.D."/>
            <person name="Banfield J.F."/>
        </authorList>
    </citation>
    <scope>NUCLEOTIDE SEQUENCE</scope>
    <source>
        <strain evidence="13">NC_groundwater_1813_Pr3_B-0.1um_71_17</strain>
    </source>
</reference>
<evidence type="ECO:0000259" key="12">
    <source>
        <dbReference type="Pfam" id="PF06750"/>
    </source>
</evidence>
<evidence type="ECO:0000256" key="4">
    <source>
        <dbReference type="ARBA" id="ARBA00022519"/>
    </source>
</evidence>
<dbReference type="EMBL" id="JACRIW010000010">
    <property type="protein sequence ID" value="MBI5168051.1"/>
    <property type="molecule type" value="Genomic_DNA"/>
</dbReference>